<dbReference type="Proteomes" id="UP001175226">
    <property type="component" value="Unassembled WGS sequence"/>
</dbReference>
<evidence type="ECO:0000313" key="2">
    <source>
        <dbReference type="Proteomes" id="UP001175226"/>
    </source>
</evidence>
<comment type="caution">
    <text evidence="1">The sequence shown here is derived from an EMBL/GenBank/DDBJ whole genome shotgun (WGS) entry which is preliminary data.</text>
</comment>
<gene>
    <name evidence="1" type="ORF">EV421DRAFT_1905653</name>
</gene>
<accession>A0AA39JFT4</accession>
<keyword evidence="2" id="KW-1185">Reference proteome</keyword>
<dbReference type="EMBL" id="JAUEPT010000036">
    <property type="protein sequence ID" value="KAK0439753.1"/>
    <property type="molecule type" value="Genomic_DNA"/>
</dbReference>
<organism evidence="1 2">
    <name type="scientific">Armillaria borealis</name>
    <dbReference type="NCBI Taxonomy" id="47425"/>
    <lineage>
        <taxon>Eukaryota</taxon>
        <taxon>Fungi</taxon>
        <taxon>Dikarya</taxon>
        <taxon>Basidiomycota</taxon>
        <taxon>Agaricomycotina</taxon>
        <taxon>Agaricomycetes</taxon>
        <taxon>Agaricomycetidae</taxon>
        <taxon>Agaricales</taxon>
        <taxon>Marasmiineae</taxon>
        <taxon>Physalacriaceae</taxon>
        <taxon>Armillaria</taxon>
    </lineage>
</organism>
<proteinExistence type="predicted"/>
<reference evidence="1" key="1">
    <citation type="submission" date="2023-06" db="EMBL/GenBank/DDBJ databases">
        <authorList>
            <consortium name="Lawrence Berkeley National Laboratory"/>
            <person name="Ahrendt S."/>
            <person name="Sahu N."/>
            <person name="Indic B."/>
            <person name="Wong-Bajracharya J."/>
            <person name="Merenyi Z."/>
            <person name="Ke H.-M."/>
            <person name="Monk M."/>
            <person name="Kocsube S."/>
            <person name="Drula E."/>
            <person name="Lipzen A."/>
            <person name="Balint B."/>
            <person name="Henrissat B."/>
            <person name="Andreopoulos B."/>
            <person name="Martin F.M."/>
            <person name="Harder C.B."/>
            <person name="Rigling D."/>
            <person name="Ford K.L."/>
            <person name="Foster G.D."/>
            <person name="Pangilinan J."/>
            <person name="Papanicolaou A."/>
            <person name="Barry K."/>
            <person name="LaButti K."/>
            <person name="Viragh M."/>
            <person name="Koriabine M."/>
            <person name="Yan M."/>
            <person name="Riley R."/>
            <person name="Champramary S."/>
            <person name="Plett K.L."/>
            <person name="Tsai I.J."/>
            <person name="Slot J."/>
            <person name="Sipos G."/>
            <person name="Plett J."/>
            <person name="Nagy L.G."/>
            <person name="Grigoriev I.V."/>
        </authorList>
    </citation>
    <scope>NUCLEOTIDE SEQUENCE</scope>
    <source>
        <strain evidence="1">FPL87.14</strain>
    </source>
</reference>
<name>A0AA39JFT4_9AGAR</name>
<sequence>MGAILPVDLYRCIVEHYSQEDRGTLLSLMFTSRAFNYEAERILYRSFNNFCNITTQTLFLNRYRTAVGFFDTFTLPPFSHSSSSSTSGFAPWEARLQHRYSADAHSSSRSLTGTAPCWDPSRIPPPSVDVVPFLTSLRGRYGLIQTFLPGRNITNLDWIPDLDDPDPDTALLADSLANVRTMTFGGYFMRPNLSTIAQYLSQVRNLELRGVQADDLDCVHLMPNLEVFKISMRPVLGLSILRSDHNAVVIKLFSGCAKLEVITIASKKHDFWAQDYRKWARKDFTAHNGQGTIPWTDIPSVNSVLMLFPELLSWRLRRMIQAPADGRGKLPSQVETLTSGLDAASTYDIHPYHEGIMGSL</sequence>
<dbReference type="AlphaFoldDB" id="A0AA39JFT4"/>
<evidence type="ECO:0000313" key="1">
    <source>
        <dbReference type="EMBL" id="KAK0439753.1"/>
    </source>
</evidence>
<protein>
    <submittedName>
        <fullName evidence="1">Uncharacterized protein</fullName>
    </submittedName>
</protein>